<dbReference type="SUPFAM" id="SSF101386">
    <property type="entry name" value="all-alpha NTP pyrophosphatases"/>
    <property type="match status" value="1"/>
</dbReference>
<proteinExistence type="predicted"/>
<dbReference type="CDD" id="cd11527">
    <property type="entry name" value="NTP-PPase_dUTPase"/>
    <property type="match status" value="1"/>
</dbReference>
<accession>A0A520LNC9</accession>
<dbReference type="Proteomes" id="UP000318148">
    <property type="component" value="Unassembled WGS sequence"/>
</dbReference>
<evidence type="ECO:0000313" key="1">
    <source>
        <dbReference type="EMBL" id="RZO07849.1"/>
    </source>
</evidence>
<organism evidence="1 2">
    <name type="scientific">SAR92 clade bacterium</name>
    <dbReference type="NCBI Taxonomy" id="2315479"/>
    <lineage>
        <taxon>Bacteria</taxon>
        <taxon>Pseudomonadati</taxon>
        <taxon>Pseudomonadota</taxon>
        <taxon>Gammaproteobacteria</taxon>
        <taxon>Cellvibrionales</taxon>
        <taxon>Porticoccaceae</taxon>
        <taxon>SAR92 clade</taxon>
    </lineage>
</organism>
<reference evidence="1 2" key="1">
    <citation type="submission" date="2019-02" db="EMBL/GenBank/DDBJ databases">
        <title>Prokaryotic population dynamics and viral predation in marine succession experiment using metagenomics: the confinement effect.</title>
        <authorList>
            <person name="Haro-Moreno J.M."/>
            <person name="Rodriguez-Valera F."/>
            <person name="Lopez-Perez M."/>
        </authorList>
    </citation>
    <scope>NUCLEOTIDE SEQUENCE [LARGE SCALE GENOMIC DNA]</scope>
    <source>
        <strain evidence="1">MED-G169</strain>
    </source>
</reference>
<sequence length="200" mass="23677">MLNLQDKINEKVHADWKTQNFEWYRAIWVECAELLDHYGWKWWKKQIPNTGQIHLELVDIWHFGLSILLMENNKESCIEIIESTFMLKIEQGDFKLDLEQFTSDTLITKGFDLEGFFKLMIDINLTFEDLYVGYISKNVLNTFRQDNGYQTGTYIKNWDGVEDNEYLISLALKLDPNNESFSSDLYDAMKKAYKLKVESV</sequence>
<comment type="caution">
    <text evidence="1">The sequence shown here is derived from an EMBL/GenBank/DDBJ whole genome shotgun (WGS) entry which is preliminary data.</text>
</comment>
<evidence type="ECO:0000313" key="2">
    <source>
        <dbReference type="Proteomes" id="UP000318148"/>
    </source>
</evidence>
<name>A0A520LNC9_9GAMM</name>
<dbReference type="AlphaFoldDB" id="A0A520LNC9"/>
<gene>
    <name evidence="1" type="ORF">EVB02_01205</name>
</gene>
<dbReference type="EMBL" id="SHBO01000008">
    <property type="protein sequence ID" value="RZO07849.1"/>
    <property type="molecule type" value="Genomic_DNA"/>
</dbReference>
<dbReference type="Gene3D" id="1.10.4010.10">
    <property type="entry name" value="Type II deoxyuridine triphosphatase"/>
    <property type="match status" value="1"/>
</dbReference>
<dbReference type="InterPro" id="IPR014871">
    <property type="entry name" value="dUTPase/dCTP_pyrophosphatase"/>
</dbReference>
<dbReference type="Pfam" id="PF08761">
    <property type="entry name" value="dUTPase_2"/>
    <property type="match status" value="1"/>
</dbReference>
<protein>
    <submittedName>
        <fullName evidence="1">dUTP diphosphatase</fullName>
    </submittedName>
</protein>